<keyword evidence="1" id="KW-0812">Transmembrane</keyword>
<reference evidence="3 4" key="1">
    <citation type="submission" date="2024-07" db="EMBL/GenBank/DDBJ databases">
        <title>Draft sequence of the Neodothiora populina.</title>
        <authorList>
            <person name="Drown D.D."/>
            <person name="Schuette U.S."/>
            <person name="Buechlein A.B."/>
            <person name="Rusch D.R."/>
            <person name="Winton L.W."/>
            <person name="Adams G.A."/>
        </authorList>
    </citation>
    <scope>NUCLEOTIDE SEQUENCE [LARGE SCALE GENOMIC DNA]</scope>
    <source>
        <strain evidence="3 4">CPC 39397</strain>
    </source>
</reference>
<dbReference type="InterPro" id="IPR042099">
    <property type="entry name" value="ANL_N_sf"/>
</dbReference>
<evidence type="ECO:0000313" key="3">
    <source>
        <dbReference type="EMBL" id="KAL1304144.1"/>
    </source>
</evidence>
<keyword evidence="4" id="KW-1185">Reference proteome</keyword>
<sequence>MANAIEQLDAKIAELLASWNGYTTVIAIVLAAFVIYPLLVWEEADTHPLLLARQAQTSPVRYAGESAVYRSAEVPYGYPLRTGLNVRTAGAPKWTAGRDGDFRDIWREFVMPTHPDLEGSPASAIMTIHGSESAVEHGPAQITKAINVIGKLLQQTRATRVAIYLPNSVEYLSAVFACAFYGLSPILIPYNQPHDVVLQWLNEAGADALIAGAGSLPLLELSKNVPKLSQLIWVVEKSSRHMDWDGTPESAAGNLSVAVWHDLLEQANGTDSTDLPTTDEPLGSVTTFWQEETGGPARLVEFTQKNLISAIAAMISAIPARQRLNPSDLVLPADTFSSTYVLCQTMAALFQHASLVLNSVAGPGVDLALASRGVSPTVIIASSETLANLHSSEVSQMSSGLGKLAYMSQVQAMRAGRMPGSSLLFRPFAPKGYAIGNSPGKLRLIFASAKIGAKSTALTTATLSDLRIITRSRICYALTAPTVAGAISQTNLYDYRTDGRSDTHFGALLSSVEVKLTDKDDRNIEGGGSPKGEIVVMGPAICGGETKLGVRCNFRQDCTLGYA</sequence>
<comment type="caution">
    <text evidence="3">The sequence shown here is derived from an EMBL/GenBank/DDBJ whole genome shotgun (WGS) entry which is preliminary data.</text>
</comment>
<protein>
    <recommendedName>
        <fullName evidence="2">AMP-dependent synthetase/ligase domain-containing protein</fullName>
    </recommendedName>
</protein>
<name>A0ABR3PDR1_9PEZI</name>
<dbReference type="PANTHER" id="PTHR43272:SF11">
    <property type="entry name" value="AMP-DEPENDENT SYNTHETASE_LIGASE DOMAIN-CONTAINING PROTEIN"/>
    <property type="match status" value="1"/>
</dbReference>
<keyword evidence="1" id="KW-0472">Membrane</keyword>
<dbReference type="GeneID" id="95974274"/>
<gene>
    <name evidence="3" type="ORF">AAFC00_000571</name>
</gene>
<dbReference type="Proteomes" id="UP001562354">
    <property type="component" value="Unassembled WGS sequence"/>
</dbReference>
<dbReference type="InterPro" id="IPR000873">
    <property type="entry name" value="AMP-dep_synth/lig_dom"/>
</dbReference>
<dbReference type="EMBL" id="JBFMKM010000009">
    <property type="protein sequence ID" value="KAL1304144.1"/>
    <property type="molecule type" value="Genomic_DNA"/>
</dbReference>
<dbReference type="Pfam" id="PF00501">
    <property type="entry name" value="AMP-binding"/>
    <property type="match status" value="1"/>
</dbReference>
<evidence type="ECO:0000256" key="1">
    <source>
        <dbReference type="SAM" id="Phobius"/>
    </source>
</evidence>
<accession>A0ABR3PDR1</accession>
<dbReference type="SUPFAM" id="SSF56801">
    <property type="entry name" value="Acetyl-CoA synthetase-like"/>
    <property type="match status" value="1"/>
</dbReference>
<dbReference type="PANTHER" id="PTHR43272">
    <property type="entry name" value="LONG-CHAIN-FATTY-ACID--COA LIGASE"/>
    <property type="match status" value="1"/>
</dbReference>
<dbReference type="Gene3D" id="3.40.50.12780">
    <property type="entry name" value="N-terminal domain of ligase-like"/>
    <property type="match status" value="1"/>
</dbReference>
<feature type="transmembrane region" description="Helical" evidence="1">
    <location>
        <begin position="21"/>
        <end position="41"/>
    </location>
</feature>
<evidence type="ECO:0000313" key="4">
    <source>
        <dbReference type="Proteomes" id="UP001562354"/>
    </source>
</evidence>
<evidence type="ECO:0000259" key="2">
    <source>
        <dbReference type="Pfam" id="PF00501"/>
    </source>
</evidence>
<feature type="domain" description="AMP-dependent synthetase/ligase" evidence="2">
    <location>
        <begin position="146"/>
        <end position="542"/>
    </location>
</feature>
<organism evidence="3 4">
    <name type="scientific">Neodothiora populina</name>
    <dbReference type="NCBI Taxonomy" id="2781224"/>
    <lineage>
        <taxon>Eukaryota</taxon>
        <taxon>Fungi</taxon>
        <taxon>Dikarya</taxon>
        <taxon>Ascomycota</taxon>
        <taxon>Pezizomycotina</taxon>
        <taxon>Dothideomycetes</taxon>
        <taxon>Dothideomycetidae</taxon>
        <taxon>Dothideales</taxon>
        <taxon>Dothioraceae</taxon>
        <taxon>Neodothiora</taxon>
    </lineage>
</organism>
<proteinExistence type="predicted"/>
<dbReference type="RefSeq" id="XP_069200419.1">
    <property type="nucleotide sequence ID" value="XM_069345640.1"/>
</dbReference>
<keyword evidence="1" id="KW-1133">Transmembrane helix</keyword>